<dbReference type="Pfam" id="PF00431">
    <property type="entry name" value="CUB"/>
    <property type="match status" value="1"/>
</dbReference>
<reference evidence="4" key="2">
    <citation type="submission" date="2025-08" db="UniProtKB">
        <authorList>
            <consortium name="Ensembl"/>
        </authorList>
    </citation>
    <scope>IDENTIFICATION</scope>
</reference>
<dbReference type="InParanoid" id="H2XSB2"/>
<sequence length="169" mass="19098">MEQNFTESLNLCEFELLAGSEPQEMTSPNFPNNYDANLECAWSVTAPGYNKVINIAFTTLNTEAEYDYIEIFDNGNVTQRYSGDVRSPVSYQSTPGAIVTVTFNSDNSVERPGFRALYSSELGECQSPNSCRAPPTYYDIINNDVPYSPGCTFREMYNKRWICSSLFFN</sequence>
<dbReference type="CDD" id="cd00041">
    <property type="entry name" value="CUB"/>
    <property type="match status" value="1"/>
</dbReference>
<dbReference type="PROSITE" id="PS01180">
    <property type="entry name" value="CUB"/>
    <property type="match status" value="1"/>
</dbReference>
<evidence type="ECO:0000313" key="4">
    <source>
        <dbReference type="Ensembl" id="ENSCINP00000032546.1"/>
    </source>
</evidence>
<evidence type="ECO:0000313" key="5">
    <source>
        <dbReference type="Proteomes" id="UP000008144"/>
    </source>
</evidence>
<dbReference type="InterPro" id="IPR035914">
    <property type="entry name" value="Sperma_CUB_dom_sf"/>
</dbReference>
<dbReference type="PANTHER" id="PTHR24255">
    <property type="entry name" value="COMPLEMENT COMPONENT 1, S SUBCOMPONENT-RELATED"/>
    <property type="match status" value="1"/>
</dbReference>
<dbReference type="InterPro" id="IPR000859">
    <property type="entry name" value="CUB_dom"/>
</dbReference>
<accession>H2XSB2</accession>
<protein>
    <recommendedName>
        <fullName evidence="3">CUB domain-containing protein</fullName>
    </recommendedName>
</protein>
<evidence type="ECO:0000256" key="2">
    <source>
        <dbReference type="PROSITE-ProRule" id="PRU00059"/>
    </source>
</evidence>
<comment type="caution">
    <text evidence="2">Lacks conserved residue(s) required for the propagation of feature annotation.</text>
</comment>
<dbReference type="SUPFAM" id="SSF49854">
    <property type="entry name" value="Spermadhesin, CUB domain"/>
    <property type="match status" value="1"/>
</dbReference>
<keyword evidence="1" id="KW-1015">Disulfide bond</keyword>
<feature type="domain" description="CUB" evidence="3">
    <location>
        <begin position="12"/>
        <end position="121"/>
    </location>
</feature>
<dbReference type="Ensembl" id="ENSCINT00000031639.1">
    <property type="protein sequence ID" value="ENSCINP00000032546.1"/>
    <property type="gene ID" value="ENSCING00000024499.1"/>
</dbReference>
<dbReference type="SMART" id="SM00042">
    <property type="entry name" value="CUB"/>
    <property type="match status" value="1"/>
</dbReference>
<dbReference type="Gene3D" id="2.60.120.290">
    <property type="entry name" value="Spermadhesin, CUB domain"/>
    <property type="match status" value="1"/>
</dbReference>
<dbReference type="Proteomes" id="UP000008144">
    <property type="component" value="Unassembled WGS sequence"/>
</dbReference>
<name>H2XSB2_CIOIN</name>
<dbReference type="GeneTree" id="ENSGT00840000132105"/>
<reference evidence="4" key="3">
    <citation type="submission" date="2025-09" db="UniProtKB">
        <authorList>
            <consortium name="Ensembl"/>
        </authorList>
    </citation>
    <scope>IDENTIFICATION</scope>
</reference>
<reference evidence="5" key="1">
    <citation type="journal article" date="2002" name="Science">
        <title>The draft genome of Ciona intestinalis: insights into chordate and vertebrate origins.</title>
        <authorList>
            <person name="Dehal P."/>
            <person name="Satou Y."/>
            <person name="Campbell R.K."/>
            <person name="Chapman J."/>
            <person name="Degnan B."/>
            <person name="De Tomaso A."/>
            <person name="Davidson B."/>
            <person name="Di Gregorio A."/>
            <person name="Gelpke M."/>
            <person name="Goodstein D.M."/>
            <person name="Harafuji N."/>
            <person name="Hastings K.E."/>
            <person name="Ho I."/>
            <person name="Hotta K."/>
            <person name="Huang W."/>
            <person name="Kawashima T."/>
            <person name="Lemaire P."/>
            <person name="Martinez D."/>
            <person name="Meinertzhagen I.A."/>
            <person name="Necula S."/>
            <person name="Nonaka M."/>
            <person name="Putnam N."/>
            <person name="Rash S."/>
            <person name="Saiga H."/>
            <person name="Satake M."/>
            <person name="Terry A."/>
            <person name="Yamada L."/>
            <person name="Wang H.G."/>
            <person name="Awazu S."/>
            <person name="Azumi K."/>
            <person name="Boore J."/>
            <person name="Branno M."/>
            <person name="Chin-Bow S."/>
            <person name="DeSantis R."/>
            <person name="Doyle S."/>
            <person name="Francino P."/>
            <person name="Keys D.N."/>
            <person name="Haga S."/>
            <person name="Hayashi H."/>
            <person name="Hino K."/>
            <person name="Imai K.S."/>
            <person name="Inaba K."/>
            <person name="Kano S."/>
            <person name="Kobayashi K."/>
            <person name="Kobayashi M."/>
            <person name="Lee B.I."/>
            <person name="Makabe K.W."/>
            <person name="Manohar C."/>
            <person name="Matassi G."/>
            <person name="Medina M."/>
            <person name="Mochizuki Y."/>
            <person name="Mount S."/>
            <person name="Morishita T."/>
            <person name="Miura S."/>
            <person name="Nakayama A."/>
            <person name="Nishizaka S."/>
            <person name="Nomoto H."/>
            <person name="Ohta F."/>
            <person name="Oishi K."/>
            <person name="Rigoutsos I."/>
            <person name="Sano M."/>
            <person name="Sasaki A."/>
            <person name="Sasakura Y."/>
            <person name="Shoguchi E."/>
            <person name="Shin-i T."/>
            <person name="Spagnuolo A."/>
            <person name="Stainier D."/>
            <person name="Suzuki M.M."/>
            <person name="Tassy O."/>
            <person name="Takatori N."/>
            <person name="Tokuoka M."/>
            <person name="Yagi K."/>
            <person name="Yoshizaki F."/>
            <person name="Wada S."/>
            <person name="Zhang C."/>
            <person name="Hyatt P.D."/>
            <person name="Larimer F."/>
            <person name="Detter C."/>
            <person name="Doggett N."/>
            <person name="Glavina T."/>
            <person name="Hawkins T."/>
            <person name="Richardson P."/>
            <person name="Lucas S."/>
            <person name="Kohara Y."/>
            <person name="Levine M."/>
            <person name="Satoh N."/>
            <person name="Rokhsar D.S."/>
        </authorList>
    </citation>
    <scope>NUCLEOTIDE SEQUENCE [LARGE SCALE GENOMIC DNA]</scope>
</reference>
<keyword evidence="5" id="KW-1185">Reference proteome</keyword>
<evidence type="ECO:0000259" key="3">
    <source>
        <dbReference type="PROSITE" id="PS01180"/>
    </source>
</evidence>
<proteinExistence type="predicted"/>
<dbReference type="AlphaFoldDB" id="H2XSB2"/>
<organism evidence="4 5">
    <name type="scientific">Ciona intestinalis</name>
    <name type="common">Transparent sea squirt</name>
    <name type="synonym">Ascidia intestinalis</name>
    <dbReference type="NCBI Taxonomy" id="7719"/>
    <lineage>
        <taxon>Eukaryota</taxon>
        <taxon>Metazoa</taxon>
        <taxon>Chordata</taxon>
        <taxon>Tunicata</taxon>
        <taxon>Ascidiacea</taxon>
        <taxon>Phlebobranchia</taxon>
        <taxon>Cionidae</taxon>
        <taxon>Ciona</taxon>
    </lineage>
</organism>
<dbReference type="PANTHER" id="PTHR24255:SF31">
    <property type="entry name" value="CUBILIN-LIKE PROTEIN"/>
    <property type="match status" value="1"/>
</dbReference>
<evidence type="ECO:0000256" key="1">
    <source>
        <dbReference type="ARBA" id="ARBA00023157"/>
    </source>
</evidence>
<dbReference type="HOGENOM" id="CLU_1582103_0_0_1"/>